<feature type="transmembrane region" description="Helical" evidence="1">
    <location>
        <begin position="80"/>
        <end position="100"/>
    </location>
</feature>
<keyword evidence="1" id="KW-1133">Transmembrane helix</keyword>
<comment type="caution">
    <text evidence="2">The sequence shown here is derived from an EMBL/GenBank/DDBJ whole genome shotgun (WGS) entry which is preliminary data.</text>
</comment>
<name>A0ABS1C2L9_9BACT</name>
<organism evidence="2 3">
    <name type="scientific">Adhaeribacter terrigena</name>
    <dbReference type="NCBI Taxonomy" id="2793070"/>
    <lineage>
        <taxon>Bacteria</taxon>
        <taxon>Pseudomonadati</taxon>
        <taxon>Bacteroidota</taxon>
        <taxon>Cytophagia</taxon>
        <taxon>Cytophagales</taxon>
        <taxon>Hymenobacteraceae</taxon>
        <taxon>Adhaeribacter</taxon>
    </lineage>
</organism>
<evidence type="ECO:0000313" key="2">
    <source>
        <dbReference type="EMBL" id="MBK0403645.1"/>
    </source>
</evidence>
<accession>A0ABS1C2L9</accession>
<evidence type="ECO:0000313" key="3">
    <source>
        <dbReference type="Proteomes" id="UP000644147"/>
    </source>
</evidence>
<proteinExistence type="predicted"/>
<dbReference type="RefSeq" id="WP_200506389.1">
    <property type="nucleotide sequence ID" value="NZ_JAEHFX010000005.1"/>
</dbReference>
<evidence type="ECO:0000256" key="1">
    <source>
        <dbReference type="SAM" id="Phobius"/>
    </source>
</evidence>
<keyword evidence="1" id="KW-0812">Transmembrane</keyword>
<protein>
    <submittedName>
        <fullName evidence="2">Uncharacterized protein</fullName>
    </submittedName>
</protein>
<gene>
    <name evidence="2" type="ORF">I5M27_11660</name>
</gene>
<sequence>MEQPASSRKCPSCGQWSAWHQHPDDKCEYCGNVLDPQGLKARQAREEDEFRQKDQFNISLIEIYSYDSGFTRFWKRIVQAFQISLMAIISFIIWVVTILAG</sequence>
<dbReference type="Proteomes" id="UP000644147">
    <property type="component" value="Unassembled WGS sequence"/>
</dbReference>
<reference evidence="2 3" key="1">
    <citation type="submission" date="2020-12" db="EMBL/GenBank/DDBJ databases">
        <title>Bacterial novel species Adhaeribacter sp. BT258 isolated from soil.</title>
        <authorList>
            <person name="Jung H.-Y."/>
        </authorList>
    </citation>
    <scope>NUCLEOTIDE SEQUENCE [LARGE SCALE GENOMIC DNA]</scope>
    <source>
        <strain evidence="2 3">BT258</strain>
    </source>
</reference>
<keyword evidence="1" id="KW-0472">Membrane</keyword>
<keyword evidence="3" id="KW-1185">Reference proteome</keyword>
<dbReference type="EMBL" id="JAEHFX010000005">
    <property type="protein sequence ID" value="MBK0403645.1"/>
    <property type="molecule type" value="Genomic_DNA"/>
</dbReference>